<dbReference type="InterPro" id="IPR002156">
    <property type="entry name" value="RNaseH_domain"/>
</dbReference>
<dbReference type="Gramene" id="C.cajan_27104.t">
    <property type="protein sequence ID" value="C.cajan_27104.t.cds1"/>
    <property type="gene ID" value="C.cajan_27104"/>
</dbReference>
<organism evidence="2 3">
    <name type="scientific">Cajanus cajan</name>
    <name type="common">Pigeon pea</name>
    <name type="synonym">Cajanus indicus</name>
    <dbReference type="NCBI Taxonomy" id="3821"/>
    <lineage>
        <taxon>Eukaryota</taxon>
        <taxon>Viridiplantae</taxon>
        <taxon>Streptophyta</taxon>
        <taxon>Embryophyta</taxon>
        <taxon>Tracheophyta</taxon>
        <taxon>Spermatophyta</taxon>
        <taxon>Magnoliopsida</taxon>
        <taxon>eudicotyledons</taxon>
        <taxon>Gunneridae</taxon>
        <taxon>Pentapetalae</taxon>
        <taxon>rosids</taxon>
        <taxon>fabids</taxon>
        <taxon>Fabales</taxon>
        <taxon>Fabaceae</taxon>
        <taxon>Papilionoideae</taxon>
        <taxon>50 kb inversion clade</taxon>
        <taxon>NPAAA clade</taxon>
        <taxon>indigoferoid/millettioid clade</taxon>
        <taxon>Phaseoleae</taxon>
        <taxon>Cajanus</taxon>
    </lineage>
</organism>
<name>A0A151S7E9_CAJCA</name>
<evidence type="ECO:0000259" key="1">
    <source>
        <dbReference type="PROSITE" id="PS50879"/>
    </source>
</evidence>
<dbReference type="STRING" id="3821.A0A151S7E9"/>
<dbReference type="PANTHER" id="PTHR48475">
    <property type="entry name" value="RIBONUCLEASE H"/>
    <property type="match status" value="1"/>
</dbReference>
<dbReference type="PROSITE" id="PS50879">
    <property type="entry name" value="RNASE_H_1"/>
    <property type="match status" value="1"/>
</dbReference>
<dbReference type="CDD" id="cd09279">
    <property type="entry name" value="RNase_HI_like"/>
    <property type="match status" value="1"/>
</dbReference>
<dbReference type="InterPro" id="IPR036397">
    <property type="entry name" value="RNaseH_sf"/>
</dbReference>
<feature type="domain" description="RNase H type-1" evidence="1">
    <location>
        <begin position="23"/>
        <end position="152"/>
    </location>
</feature>
<dbReference type="GO" id="GO:0003676">
    <property type="term" value="F:nucleic acid binding"/>
    <property type="evidence" value="ECO:0007669"/>
    <property type="project" value="InterPro"/>
</dbReference>
<dbReference type="Gene3D" id="3.30.420.10">
    <property type="entry name" value="Ribonuclease H-like superfamily/Ribonuclease H"/>
    <property type="match status" value="1"/>
</dbReference>
<accession>A0A151S7E9</accession>
<proteinExistence type="predicted"/>
<dbReference type="GO" id="GO:0004523">
    <property type="term" value="F:RNA-DNA hybrid ribonuclease activity"/>
    <property type="evidence" value="ECO:0007669"/>
    <property type="project" value="InterPro"/>
</dbReference>
<keyword evidence="3" id="KW-1185">Reference proteome</keyword>
<dbReference type="PANTHER" id="PTHR48475:SF1">
    <property type="entry name" value="RNASE H TYPE-1 DOMAIN-CONTAINING PROTEIN"/>
    <property type="match status" value="1"/>
</dbReference>
<reference evidence="2" key="1">
    <citation type="journal article" date="2012" name="Nat. Biotechnol.">
        <title>Draft genome sequence of pigeonpea (Cajanus cajan), an orphan legume crop of resource-poor farmers.</title>
        <authorList>
            <person name="Varshney R.K."/>
            <person name="Chen W."/>
            <person name="Li Y."/>
            <person name="Bharti A.K."/>
            <person name="Saxena R.K."/>
            <person name="Schlueter J.A."/>
            <person name="Donoghue M.T."/>
            <person name="Azam S."/>
            <person name="Fan G."/>
            <person name="Whaley A.M."/>
            <person name="Farmer A.D."/>
            <person name="Sheridan J."/>
            <person name="Iwata A."/>
            <person name="Tuteja R."/>
            <person name="Penmetsa R.V."/>
            <person name="Wu W."/>
            <person name="Upadhyaya H.D."/>
            <person name="Yang S.P."/>
            <person name="Shah T."/>
            <person name="Saxena K.B."/>
            <person name="Michael T."/>
            <person name="McCombie W.R."/>
            <person name="Yang B."/>
            <person name="Zhang G."/>
            <person name="Yang H."/>
            <person name="Wang J."/>
            <person name="Spillane C."/>
            <person name="Cook D.R."/>
            <person name="May G.D."/>
            <person name="Xu X."/>
            <person name="Jackson S.A."/>
        </authorList>
    </citation>
    <scope>NUCLEOTIDE SEQUENCE [LARGE SCALE GENOMIC DNA]</scope>
</reference>
<dbReference type="InterPro" id="IPR012337">
    <property type="entry name" value="RNaseH-like_sf"/>
</dbReference>
<dbReference type="SUPFAM" id="SSF53098">
    <property type="entry name" value="Ribonuclease H-like"/>
    <property type="match status" value="1"/>
</dbReference>
<evidence type="ECO:0000313" key="2">
    <source>
        <dbReference type="EMBL" id="KYP50687.1"/>
    </source>
</evidence>
<dbReference type="EMBL" id="KQ483450">
    <property type="protein sequence ID" value="KYP50687.1"/>
    <property type="molecule type" value="Genomic_DNA"/>
</dbReference>
<dbReference type="Proteomes" id="UP000075243">
    <property type="component" value="Unassembled WGS sequence"/>
</dbReference>
<protein>
    <submittedName>
        <fullName evidence="2">Uncharacterized protein Mb2253c family</fullName>
    </submittedName>
</protein>
<gene>
    <name evidence="2" type="ORF">KK1_027504</name>
</gene>
<sequence>MIKEEFPDEGILTLEDELEQQSQNESWSMFFDGASNIMGHGIGAILISSQGKHIPVTARLDFECTNNMAEYEACILGLQAALDNEVTKLEVYGDSALVIYQLRDEWETKDYKLIPYRAYVQDLMSQFESINFEHTPREGNQLADALAMLSSMFDIKEGCEIPAIKIRRHEILGILTSINTSKKGNTQSGHLTTIRKQSDEGLLDSYYMRTSCTKRVLIPSY</sequence>
<dbReference type="AlphaFoldDB" id="A0A151S7E9"/>
<dbReference type="OMA" id="PCHIYLE"/>
<dbReference type="Pfam" id="PF13456">
    <property type="entry name" value="RVT_3"/>
    <property type="match status" value="1"/>
</dbReference>
<evidence type="ECO:0000313" key="3">
    <source>
        <dbReference type="Proteomes" id="UP000075243"/>
    </source>
</evidence>